<feature type="region of interest" description="Disordered" evidence="1">
    <location>
        <begin position="1"/>
        <end position="93"/>
    </location>
</feature>
<evidence type="ECO:0000313" key="3">
    <source>
        <dbReference type="EMBL" id="KAH7063024.1"/>
    </source>
</evidence>
<dbReference type="Gene3D" id="1.10.1670.10">
    <property type="entry name" value="Helix-hairpin-Helix base-excision DNA repair enzymes (C-terminal)"/>
    <property type="match status" value="1"/>
</dbReference>
<evidence type="ECO:0000313" key="4">
    <source>
        <dbReference type="Proteomes" id="UP000774617"/>
    </source>
</evidence>
<feature type="compositionally biased region" description="Low complexity" evidence="1">
    <location>
        <begin position="11"/>
        <end position="20"/>
    </location>
</feature>
<dbReference type="SUPFAM" id="SSF48150">
    <property type="entry name" value="DNA-glycosylase"/>
    <property type="match status" value="1"/>
</dbReference>
<dbReference type="InterPro" id="IPR023170">
    <property type="entry name" value="HhH_base_excis_C"/>
</dbReference>
<dbReference type="EMBL" id="JAGTJR010000002">
    <property type="protein sequence ID" value="KAH7063024.1"/>
    <property type="molecule type" value="Genomic_DNA"/>
</dbReference>
<feature type="compositionally biased region" description="Basic and acidic residues" evidence="1">
    <location>
        <begin position="60"/>
        <end position="89"/>
    </location>
</feature>
<keyword evidence="4" id="KW-1185">Reference proteome</keyword>
<dbReference type="InterPro" id="IPR023374">
    <property type="entry name" value="AttH-like_dom_sf"/>
</dbReference>
<dbReference type="Gene3D" id="2.40.370.10">
    <property type="entry name" value="AttH-like domain"/>
    <property type="match status" value="1"/>
</dbReference>
<dbReference type="CDD" id="cd00056">
    <property type="entry name" value="ENDO3c"/>
    <property type="match status" value="1"/>
</dbReference>
<comment type="caution">
    <text evidence="3">The sequence shown here is derived from an EMBL/GenBank/DDBJ whole genome shotgun (WGS) entry which is preliminary data.</text>
</comment>
<name>A0ABQ8GR97_9PEZI</name>
<evidence type="ECO:0000259" key="2">
    <source>
        <dbReference type="SMART" id="SM00478"/>
    </source>
</evidence>
<protein>
    <recommendedName>
        <fullName evidence="2">HhH-GPD domain-containing protein</fullName>
    </recommendedName>
</protein>
<accession>A0ABQ8GR97</accession>
<feature type="domain" description="HhH-GPD" evidence="2">
    <location>
        <begin position="154"/>
        <end position="314"/>
    </location>
</feature>
<dbReference type="Pfam" id="PF00730">
    <property type="entry name" value="HhH-GPD"/>
    <property type="match status" value="1"/>
</dbReference>
<dbReference type="InterPro" id="IPR011257">
    <property type="entry name" value="DNA_glycosylase"/>
</dbReference>
<dbReference type="InterPro" id="IPR003265">
    <property type="entry name" value="HhH-GPD_domain"/>
</dbReference>
<organism evidence="3 4">
    <name type="scientific">Macrophomina phaseolina</name>
    <dbReference type="NCBI Taxonomy" id="35725"/>
    <lineage>
        <taxon>Eukaryota</taxon>
        <taxon>Fungi</taxon>
        <taxon>Dikarya</taxon>
        <taxon>Ascomycota</taxon>
        <taxon>Pezizomycotina</taxon>
        <taxon>Dothideomycetes</taxon>
        <taxon>Dothideomycetes incertae sedis</taxon>
        <taxon>Botryosphaeriales</taxon>
        <taxon>Botryosphaeriaceae</taxon>
        <taxon>Macrophomina</taxon>
    </lineage>
</organism>
<proteinExistence type="predicted"/>
<dbReference type="SMART" id="SM00478">
    <property type="entry name" value="ENDO3c"/>
    <property type="match status" value="1"/>
</dbReference>
<dbReference type="Proteomes" id="UP000774617">
    <property type="component" value="Unassembled WGS sequence"/>
</dbReference>
<reference evidence="3 4" key="1">
    <citation type="journal article" date="2021" name="Nat. Commun.">
        <title>Genetic determinants of endophytism in the Arabidopsis root mycobiome.</title>
        <authorList>
            <person name="Mesny F."/>
            <person name="Miyauchi S."/>
            <person name="Thiergart T."/>
            <person name="Pickel B."/>
            <person name="Atanasova L."/>
            <person name="Karlsson M."/>
            <person name="Huettel B."/>
            <person name="Barry K.W."/>
            <person name="Haridas S."/>
            <person name="Chen C."/>
            <person name="Bauer D."/>
            <person name="Andreopoulos W."/>
            <person name="Pangilinan J."/>
            <person name="LaButti K."/>
            <person name="Riley R."/>
            <person name="Lipzen A."/>
            <person name="Clum A."/>
            <person name="Drula E."/>
            <person name="Henrissat B."/>
            <person name="Kohler A."/>
            <person name="Grigoriev I.V."/>
            <person name="Martin F.M."/>
            <person name="Hacquard S."/>
        </authorList>
    </citation>
    <scope>NUCLEOTIDE SEQUENCE [LARGE SCALE GENOMIC DNA]</scope>
    <source>
        <strain evidence="3 4">MPI-SDFR-AT-0080</strain>
    </source>
</reference>
<dbReference type="PANTHER" id="PTHR47203:SF1">
    <property type="entry name" value="HYPOTHETICAL BASE EXCISION DNA REPAIR PROTEIN (EUROFUNG)"/>
    <property type="match status" value="1"/>
</dbReference>
<evidence type="ECO:0000256" key="1">
    <source>
        <dbReference type="SAM" id="MobiDB-lite"/>
    </source>
</evidence>
<dbReference type="PANTHER" id="PTHR47203">
    <property type="match status" value="1"/>
</dbReference>
<dbReference type="Gene3D" id="1.10.340.30">
    <property type="entry name" value="Hypothetical protein, domain 2"/>
    <property type="match status" value="1"/>
</dbReference>
<dbReference type="SUPFAM" id="SSF159245">
    <property type="entry name" value="AttH-like"/>
    <property type="match status" value="1"/>
</dbReference>
<sequence>MCEMATRRSARAAAQKAQQAMSDATKRSRSQSTASDETFSKRVKSQPASRPARKNAATKTKHESEVEGDKAGGGKPDVPKAKSEVDAGKKWKSWSAHATSTPYPDFGHPTVRECQLAYDILHRLHNDAVEAEFEDANTPETIPFVLDALIVAVLSQATSWSNAKRAMDSMKNTYGSVFAYDNIYAGGPEKLQETIRCGGLHVRKTRIIMSILEEVRRRHGRWDLDHLLDASDEDAMKELMSYKYIGPKSAFVVMGWCLKRNRFTVDTHVYRIAGLWGWRPKEATREKTQSHLDAVIPVELKFKLHFFLIQHGRTCPACRGGSKGDHQCAVQAEVKRKLKTEKIVNAFARDSNHVSRLFFIVLPSLNELRKLDISAELPTQFSLPESQRLSPPVNSYWFADFLTTANTTEYVLMSQAFVLPTGNVSIRSSLLEACNPDNHWQTAKTVPLQNNSTSKNGKLSVKAPGFEVSSNSSDNIASMVSRGSTDHYQYDLTVKATSRWSLPSCQTFGTLTIGDSVCPGDKKHSMTWYDRQYGIGGIDSDFTWFGIQFPGSDIRTSVWLSNNEVPEQRLRFATVRTAHGLEMVRFNITASRADVWTSPSSNNTYQKRWFIGFANGDFLEIQSVREDHEIYAEAFATVEGQFFGQKRGFALIDVVPPTSL</sequence>
<gene>
    <name evidence="3" type="ORF">B0J12DRAFT_693963</name>
</gene>